<comment type="subcellular location">
    <subcellularLocation>
        <location evidence="1">Cell envelope</location>
    </subcellularLocation>
</comment>
<feature type="signal peptide" evidence="7">
    <location>
        <begin position="1"/>
        <end position="23"/>
    </location>
</feature>
<dbReference type="OrthoDB" id="9793396at2"/>
<protein>
    <submittedName>
        <fullName evidence="8">Manganese transporter</fullName>
    </submittedName>
</protein>
<evidence type="ECO:0000256" key="3">
    <source>
        <dbReference type="ARBA" id="ARBA00022448"/>
    </source>
</evidence>
<dbReference type="EMBL" id="RQXX01000001">
    <property type="protein sequence ID" value="RVV99185.1"/>
    <property type="molecule type" value="Genomic_DNA"/>
</dbReference>
<dbReference type="PANTHER" id="PTHR42953">
    <property type="entry name" value="HIGH-AFFINITY ZINC UPTAKE SYSTEM PROTEIN ZNUA-RELATED"/>
    <property type="match status" value="1"/>
</dbReference>
<keyword evidence="9" id="KW-1185">Reference proteome</keyword>
<feature type="chain" id="PRO_5019200608" evidence="7">
    <location>
        <begin position="24"/>
        <end position="328"/>
    </location>
</feature>
<dbReference type="InterPro" id="IPR006129">
    <property type="entry name" value="AdhesinB"/>
</dbReference>
<keyword evidence="4" id="KW-0479">Metal-binding</keyword>
<dbReference type="Gene3D" id="3.40.50.1980">
    <property type="entry name" value="Nitrogenase molybdenum iron protein domain"/>
    <property type="match status" value="2"/>
</dbReference>
<evidence type="ECO:0000256" key="4">
    <source>
        <dbReference type="ARBA" id="ARBA00022723"/>
    </source>
</evidence>
<name>A0A438AKP2_9RHOB</name>
<dbReference type="InterPro" id="IPR006128">
    <property type="entry name" value="Lipoprotein_PsaA-like"/>
</dbReference>
<evidence type="ECO:0000256" key="2">
    <source>
        <dbReference type="ARBA" id="ARBA00011028"/>
    </source>
</evidence>
<sequence length="328" mass="34591">MKFLLTTTTATSLLAATMGAAMDQEAPVNAVVTIGMIGDVVKNVGGDCVDVTAIMGPGVDPHLFEATASDVRTMQGADVIFYSGYSLEGQLGDVLERFGRQKPTVAVAPASVDPGDLITTQDVYGIDPHIWMDAQLWSQIAPTIEETLAEIRPDCADRIGANAEAYQQELLALHDWAAASIGSIPEAQRTLVTAHDAFAYYGRAYGIEVAAIQGISTESEASVADIRATADAVVEAGVPALFVETTINPRTVQSVIDAVRAQGHEVEIGGELFSDAMDEDGTPASTYIGMIFENTAKITQALGGEVADVPDALSGWADEWNAAEIIDR</sequence>
<dbReference type="PRINTS" id="PR00691">
    <property type="entry name" value="ADHESINB"/>
</dbReference>
<dbReference type="PRINTS" id="PR00690">
    <property type="entry name" value="ADHESNFAMILY"/>
</dbReference>
<dbReference type="GO" id="GO:0030001">
    <property type="term" value="P:metal ion transport"/>
    <property type="evidence" value="ECO:0007669"/>
    <property type="project" value="InterPro"/>
</dbReference>
<dbReference type="GO" id="GO:0030313">
    <property type="term" value="C:cell envelope"/>
    <property type="evidence" value="ECO:0007669"/>
    <property type="project" value="UniProtKB-SubCell"/>
</dbReference>
<comment type="similarity">
    <text evidence="2 6">Belongs to the bacterial solute-binding protein 9 family.</text>
</comment>
<reference evidence="8 9" key="1">
    <citation type="submission" date="2018-11" db="EMBL/GenBank/DDBJ databases">
        <title>Mesobaculum littorinae gen. nov., sp. nov., isolated from Littorina scabra that represents a novel genus of the order Rhodobacteraceae.</title>
        <authorList>
            <person name="Li F."/>
        </authorList>
    </citation>
    <scope>NUCLEOTIDE SEQUENCE [LARGE SCALE GENOMIC DNA]</scope>
    <source>
        <strain evidence="8 9">M0103</strain>
    </source>
</reference>
<gene>
    <name evidence="8" type="ORF">EKE94_00360</name>
</gene>
<dbReference type="Pfam" id="PF01297">
    <property type="entry name" value="ZnuA"/>
    <property type="match status" value="1"/>
</dbReference>
<evidence type="ECO:0000256" key="6">
    <source>
        <dbReference type="RuleBase" id="RU003512"/>
    </source>
</evidence>
<evidence type="ECO:0000256" key="5">
    <source>
        <dbReference type="ARBA" id="ARBA00022729"/>
    </source>
</evidence>
<keyword evidence="3 6" id="KW-0813">Transport</keyword>
<keyword evidence="5 7" id="KW-0732">Signal</keyword>
<dbReference type="InterPro" id="IPR050492">
    <property type="entry name" value="Bact_metal-bind_prot9"/>
</dbReference>
<accession>A0A438AKP2</accession>
<dbReference type="GO" id="GO:0046872">
    <property type="term" value="F:metal ion binding"/>
    <property type="evidence" value="ECO:0007669"/>
    <property type="project" value="UniProtKB-KW"/>
</dbReference>
<evidence type="ECO:0000313" key="9">
    <source>
        <dbReference type="Proteomes" id="UP000285908"/>
    </source>
</evidence>
<dbReference type="RefSeq" id="WP_127904626.1">
    <property type="nucleotide sequence ID" value="NZ_RQXX01000001.1"/>
</dbReference>
<dbReference type="InterPro" id="IPR006127">
    <property type="entry name" value="ZnuA-like"/>
</dbReference>
<dbReference type="AlphaFoldDB" id="A0A438AKP2"/>
<comment type="caution">
    <text evidence="8">The sequence shown here is derived from an EMBL/GenBank/DDBJ whole genome shotgun (WGS) entry which is preliminary data.</text>
</comment>
<evidence type="ECO:0000313" key="8">
    <source>
        <dbReference type="EMBL" id="RVV99185.1"/>
    </source>
</evidence>
<dbReference type="GO" id="GO:0007155">
    <property type="term" value="P:cell adhesion"/>
    <property type="evidence" value="ECO:0007669"/>
    <property type="project" value="InterPro"/>
</dbReference>
<evidence type="ECO:0000256" key="7">
    <source>
        <dbReference type="SAM" id="SignalP"/>
    </source>
</evidence>
<dbReference type="SUPFAM" id="SSF53807">
    <property type="entry name" value="Helical backbone' metal receptor"/>
    <property type="match status" value="1"/>
</dbReference>
<proteinExistence type="inferred from homology"/>
<dbReference type="Proteomes" id="UP000285908">
    <property type="component" value="Unassembled WGS sequence"/>
</dbReference>
<organism evidence="8 9">
    <name type="scientific">Mesobaculum littorinae</name>
    <dbReference type="NCBI Taxonomy" id="2486419"/>
    <lineage>
        <taxon>Bacteria</taxon>
        <taxon>Pseudomonadati</taxon>
        <taxon>Pseudomonadota</taxon>
        <taxon>Alphaproteobacteria</taxon>
        <taxon>Rhodobacterales</taxon>
        <taxon>Roseobacteraceae</taxon>
        <taxon>Mesobaculum</taxon>
    </lineage>
</organism>
<dbReference type="PANTHER" id="PTHR42953:SF1">
    <property type="entry name" value="METAL-BINDING PROTEIN HI_0362-RELATED"/>
    <property type="match status" value="1"/>
</dbReference>
<evidence type="ECO:0000256" key="1">
    <source>
        <dbReference type="ARBA" id="ARBA00004196"/>
    </source>
</evidence>